<accession>A0A562B669</accession>
<keyword evidence="1" id="KW-1133">Transmembrane helix</keyword>
<dbReference type="EMBL" id="VLJN01000045">
    <property type="protein sequence ID" value="TWG80380.1"/>
    <property type="molecule type" value="Genomic_DNA"/>
</dbReference>
<keyword evidence="3" id="KW-1185">Reference proteome</keyword>
<keyword evidence="1" id="KW-0812">Transmembrane</keyword>
<proteinExistence type="predicted"/>
<comment type="caution">
    <text evidence="2">The sequence shown here is derived from an EMBL/GenBank/DDBJ whole genome shotgun (WGS) entry which is preliminary data.</text>
</comment>
<sequence>MLCTVASIASFIVGTCVGAIAILVVIGGKRGDN</sequence>
<keyword evidence="1" id="KW-0472">Membrane</keyword>
<evidence type="ECO:0000313" key="2">
    <source>
        <dbReference type="EMBL" id="TWG80380.1"/>
    </source>
</evidence>
<name>A0A562B669_9BURK</name>
<feature type="transmembrane region" description="Helical" evidence="1">
    <location>
        <begin position="6"/>
        <end position="26"/>
    </location>
</feature>
<dbReference type="Proteomes" id="UP000318141">
    <property type="component" value="Unassembled WGS sequence"/>
</dbReference>
<organism evidence="2 3">
    <name type="scientific">Cupriavidus gilardii J11</name>
    <dbReference type="NCBI Taxonomy" id="936133"/>
    <lineage>
        <taxon>Bacteria</taxon>
        <taxon>Pseudomonadati</taxon>
        <taxon>Pseudomonadota</taxon>
        <taxon>Betaproteobacteria</taxon>
        <taxon>Burkholderiales</taxon>
        <taxon>Burkholderiaceae</taxon>
        <taxon>Cupriavidus</taxon>
    </lineage>
</organism>
<dbReference type="AlphaFoldDB" id="A0A562B669"/>
<reference evidence="2 3" key="1">
    <citation type="submission" date="2019-07" db="EMBL/GenBank/DDBJ databases">
        <title>Genome sequencing of lignin-degrading bacterial isolates.</title>
        <authorList>
            <person name="Gladden J."/>
        </authorList>
    </citation>
    <scope>NUCLEOTIDE SEQUENCE [LARGE SCALE GENOMIC DNA]</scope>
    <source>
        <strain evidence="2 3">J11</strain>
    </source>
</reference>
<gene>
    <name evidence="2" type="ORF">L602_000500000260</name>
</gene>
<evidence type="ECO:0000256" key="1">
    <source>
        <dbReference type="SAM" id="Phobius"/>
    </source>
</evidence>
<evidence type="ECO:0000313" key="3">
    <source>
        <dbReference type="Proteomes" id="UP000318141"/>
    </source>
</evidence>
<protein>
    <submittedName>
        <fullName evidence="2">Uncharacterized protein</fullName>
    </submittedName>
</protein>